<proteinExistence type="predicted"/>
<dbReference type="Pfam" id="PF13670">
    <property type="entry name" value="PepSY_2"/>
    <property type="match status" value="1"/>
</dbReference>
<dbReference type="InterPro" id="IPR025711">
    <property type="entry name" value="PepSY"/>
</dbReference>
<sequence length="89" mass="9685">MRIALLLALTGTSIVLGAGAAFADPVCTKEPKSAWMSEDAMKAKIAELGYQKIKTFKVSGSCYEIYGYDKNNKKAEVYFNPVDGSIVKE</sequence>
<evidence type="ECO:0000313" key="3">
    <source>
        <dbReference type="EMBL" id="MBB3932311.1"/>
    </source>
</evidence>
<protein>
    <recommendedName>
        <fullName evidence="2">PepSY domain-containing protein</fullName>
    </recommendedName>
</protein>
<comment type="caution">
    <text evidence="3">The sequence shown here is derived from an EMBL/GenBank/DDBJ whole genome shotgun (WGS) entry which is preliminary data.</text>
</comment>
<accession>A0A840AU20</accession>
<feature type="domain" description="PepSY" evidence="2">
    <location>
        <begin position="11"/>
        <end position="89"/>
    </location>
</feature>
<dbReference type="EMBL" id="JACIDS010000004">
    <property type="protein sequence ID" value="MBB3932311.1"/>
    <property type="molecule type" value="Genomic_DNA"/>
</dbReference>
<reference evidence="3 4" key="1">
    <citation type="submission" date="2020-08" db="EMBL/GenBank/DDBJ databases">
        <title>Genomic Encyclopedia of Type Strains, Phase IV (KMG-IV): sequencing the most valuable type-strain genomes for metagenomic binning, comparative biology and taxonomic classification.</title>
        <authorList>
            <person name="Goeker M."/>
        </authorList>
    </citation>
    <scope>NUCLEOTIDE SEQUENCE [LARGE SCALE GENOMIC DNA]</scope>
    <source>
        <strain evidence="3 4">DSM 25966</strain>
    </source>
</reference>
<feature type="signal peptide" evidence="1">
    <location>
        <begin position="1"/>
        <end position="23"/>
    </location>
</feature>
<dbReference type="Proteomes" id="UP000553963">
    <property type="component" value="Unassembled WGS sequence"/>
</dbReference>
<evidence type="ECO:0000256" key="1">
    <source>
        <dbReference type="SAM" id="SignalP"/>
    </source>
</evidence>
<dbReference type="AlphaFoldDB" id="A0A840AU20"/>
<feature type="chain" id="PRO_5032406799" description="PepSY domain-containing protein" evidence="1">
    <location>
        <begin position="24"/>
        <end position="89"/>
    </location>
</feature>
<name>A0A840AU20_9HYPH</name>
<gene>
    <name evidence="3" type="ORF">GGR25_003369</name>
</gene>
<evidence type="ECO:0000259" key="2">
    <source>
        <dbReference type="Pfam" id="PF13670"/>
    </source>
</evidence>
<keyword evidence="1" id="KW-0732">Signal</keyword>
<dbReference type="RefSeq" id="WP_183399956.1">
    <property type="nucleotide sequence ID" value="NZ_JACIDS010000004.1"/>
</dbReference>
<evidence type="ECO:0000313" key="4">
    <source>
        <dbReference type="Proteomes" id="UP000553963"/>
    </source>
</evidence>
<organism evidence="3 4">
    <name type="scientific">Kaistia hirudinis</name>
    <dbReference type="NCBI Taxonomy" id="1293440"/>
    <lineage>
        <taxon>Bacteria</taxon>
        <taxon>Pseudomonadati</taxon>
        <taxon>Pseudomonadota</taxon>
        <taxon>Alphaproteobacteria</taxon>
        <taxon>Hyphomicrobiales</taxon>
        <taxon>Kaistiaceae</taxon>
        <taxon>Kaistia</taxon>
    </lineage>
</organism>
<keyword evidence="4" id="KW-1185">Reference proteome</keyword>